<dbReference type="SMART" id="SM00563">
    <property type="entry name" value="PlsC"/>
    <property type="match status" value="1"/>
</dbReference>
<dbReference type="GO" id="GO:0016746">
    <property type="term" value="F:acyltransferase activity"/>
    <property type="evidence" value="ECO:0007669"/>
    <property type="project" value="InterPro"/>
</dbReference>
<dbReference type="AlphaFoldDB" id="A0A7Z0DU45"/>
<dbReference type="CDD" id="cd07986">
    <property type="entry name" value="LPLAT_ACT14924-like"/>
    <property type="match status" value="1"/>
</dbReference>
<dbReference type="Proteomes" id="UP000535276">
    <property type="component" value="Unassembled WGS sequence"/>
</dbReference>
<dbReference type="InterPro" id="IPR045746">
    <property type="entry name" value="ACT14924-like_Acyltransf_dom"/>
</dbReference>
<sequence length="285" mass="32047">MRFKELSYANDRDPRLKRWLIRSIEGLSGRDHYVRLYDIWRSDIIGRSDRVFARTLDLIDVAVEVKGNWPLDPVPPEPIVIVANHPFGIGDGIAVLALAEQLGRPFKVLIHNDLLKMPEMASYSLPISFGETRQAMVMNMKSRNEAVRLLKEGTTIVVFPAGGVATARRGFGRAQDLPWKMFPAKLIQSAHASVLPIYFEGQNGRLFHLASLASMTLRLSLLIGEFRRLSGSTITAHVGKVLTWEALSSGGDRKGLLARLYEAVFSMAPPKRSLQTFRLRRNRSR</sequence>
<dbReference type="RefSeq" id="WP_179610519.1">
    <property type="nucleotide sequence ID" value="NZ_JACBZV010000001.1"/>
</dbReference>
<evidence type="ECO:0000259" key="1">
    <source>
        <dbReference type="SMART" id="SM00563"/>
    </source>
</evidence>
<feature type="domain" description="Phospholipid/glycerol acyltransferase" evidence="1">
    <location>
        <begin position="79"/>
        <end position="202"/>
    </location>
</feature>
<comment type="caution">
    <text evidence="2">The sequence shown here is derived from an EMBL/GenBank/DDBJ whole genome shotgun (WGS) entry which is preliminary data.</text>
</comment>
<evidence type="ECO:0000313" key="3">
    <source>
        <dbReference type="Proteomes" id="UP000535276"/>
    </source>
</evidence>
<gene>
    <name evidence="2" type="ORF">GGI64_000373</name>
</gene>
<evidence type="ECO:0000313" key="2">
    <source>
        <dbReference type="EMBL" id="NYJ09354.1"/>
    </source>
</evidence>
<dbReference type="InterPro" id="IPR002123">
    <property type="entry name" value="Plipid/glycerol_acylTrfase"/>
</dbReference>
<name>A0A7Z0DU45_RHILE</name>
<dbReference type="Pfam" id="PF19576">
    <property type="entry name" value="Acyltransf_2"/>
    <property type="match status" value="1"/>
</dbReference>
<dbReference type="SUPFAM" id="SSF69593">
    <property type="entry name" value="Glycerol-3-phosphate (1)-acyltransferase"/>
    <property type="match status" value="1"/>
</dbReference>
<reference evidence="2 3" key="1">
    <citation type="submission" date="2020-07" db="EMBL/GenBank/DDBJ databases">
        <title>Genomic Encyclopedia of Type Strains, Phase IV (KMG-V): Genome sequencing to study the core and pangenomes of soil and plant-associated prokaryotes.</title>
        <authorList>
            <person name="Whitman W."/>
        </authorList>
    </citation>
    <scope>NUCLEOTIDE SEQUENCE [LARGE SCALE GENOMIC DNA]</scope>
    <source>
        <strain evidence="2 3">SEMIA 4052</strain>
    </source>
</reference>
<proteinExistence type="predicted"/>
<accession>A0A7Z0DU45</accession>
<protein>
    <submittedName>
        <fullName evidence="2">Putative hemolysin</fullName>
    </submittedName>
</protein>
<organism evidence="2 3">
    <name type="scientific">Rhizobium leguminosarum</name>
    <dbReference type="NCBI Taxonomy" id="384"/>
    <lineage>
        <taxon>Bacteria</taxon>
        <taxon>Pseudomonadati</taxon>
        <taxon>Pseudomonadota</taxon>
        <taxon>Alphaproteobacteria</taxon>
        <taxon>Hyphomicrobiales</taxon>
        <taxon>Rhizobiaceae</taxon>
        <taxon>Rhizobium/Agrobacterium group</taxon>
        <taxon>Rhizobium</taxon>
    </lineage>
</organism>
<dbReference type="EMBL" id="JACBZV010000001">
    <property type="protein sequence ID" value="NYJ09354.1"/>
    <property type="molecule type" value="Genomic_DNA"/>
</dbReference>